<proteinExistence type="predicted"/>
<feature type="compositionally biased region" description="Low complexity" evidence="1">
    <location>
        <begin position="22"/>
        <end position="31"/>
    </location>
</feature>
<dbReference type="GO" id="GO:0008270">
    <property type="term" value="F:zinc ion binding"/>
    <property type="evidence" value="ECO:0007669"/>
    <property type="project" value="InterPro"/>
</dbReference>
<dbReference type="GO" id="GO:0003676">
    <property type="term" value="F:nucleic acid binding"/>
    <property type="evidence" value="ECO:0007669"/>
    <property type="project" value="InterPro"/>
</dbReference>
<feature type="region of interest" description="Disordered" evidence="1">
    <location>
        <begin position="77"/>
        <end position="135"/>
    </location>
</feature>
<keyword evidence="3" id="KW-1185">Reference proteome</keyword>
<dbReference type="AlphaFoldDB" id="A0AAD5IKH0"/>
<feature type="region of interest" description="Disordered" evidence="1">
    <location>
        <begin position="1"/>
        <end position="31"/>
    </location>
</feature>
<comment type="caution">
    <text evidence="2">The sequence shown here is derived from an EMBL/GenBank/DDBJ whole genome shotgun (WGS) entry which is preliminary data.</text>
</comment>
<sequence>MAKQLENPTREMKGLASSSEKQQQQQQQQQQEEVMVCQQCRQNGHWAYICPDQGSAPQKEEAQAFYQYNHNFQRNGQGYGGNNYNPNWRNNKWGGSYNQGSSQGGNQQNWNNQNNQSQYSGNQWGNQNTNQSSQNNSKLGLKIVSIEAVMKKLVIQIRKQSENNRR</sequence>
<evidence type="ECO:0000256" key="1">
    <source>
        <dbReference type="SAM" id="MobiDB-lite"/>
    </source>
</evidence>
<name>A0AAD5IKH0_ACENE</name>
<dbReference type="Proteomes" id="UP001064489">
    <property type="component" value="Chromosome 7"/>
</dbReference>
<dbReference type="Gene3D" id="4.10.60.10">
    <property type="entry name" value="Zinc finger, CCHC-type"/>
    <property type="match status" value="1"/>
</dbReference>
<organism evidence="2 3">
    <name type="scientific">Acer negundo</name>
    <name type="common">Box elder</name>
    <dbReference type="NCBI Taxonomy" id="4023"/>
    <lineage>
        <taxon>Eukaryota</taxon>
        <taxon>Viridiplantae</taxon>
        <taxon>Streptophyta</taxon>
        <taxon>Embryophyta</taxon>
        <taxon>Tracheophyta</taxon>
        <taxon>Spermatophyta</taxon>
        <taxon>Magnoliopsida</taxon>
        <taxon>eudicotyledons</taxon>
        <taxon>Gunneridae</taxon>
        <taxon>Pentapetalae</taxon>
        <taxon>rosids</taxon>
        <taxon>malvids</taxon>
        <taxon>Sapindales</taxon>
        <taxon>Sapindaceae</taxon>
        <taxon>Hippocastanoideae</taxon>
        <taxon>Acereae</taxon>
        <taxon>Acer</taxon>
    </lineage>
</organism>
<dbReference type="EMBL" id="JAJSOW010000104">
    <property type="protein sequence ID" value="KAI9168860.1"/>
    <property type="molecule type" value="Genomic_DNA"/>
</dbReference>
<dbReference type="SUPFAM" id="SSF57756">
    <property type="entry name" value="Retrovirus zinc finger-like domains"/>
    <property type="match status" value="1"/>
</dbReference>
<protein>
    <recommendedName>
        <fullName evidence="4">CCHC-type domain-containing protein</fullName>
    </recommendedName>
</protein>
<gene>
    <name evidence="2" type="ORF">LWI28_002962</name>
</gene>
<evidence type="ECO:0000313" key="3">
    <source>
        <dbReference type="Proteomes" id="UP001064489"/>
    </source>
</evidence>
<reference evidence="2" key="1">
    <citation type="journal article" date="2022" name="Plant J.">
        <title>Strategies of tolerance reflected in two North American maple genomes.</title>
        <authorList>
            <person name="McEvoy S.L."/>
            <person name="Sezen U.U."/>
            <person name="Trouern-Trend A."/>
            <person name="McMahon S.M."/>
            <person name="Schaberg P.G."/>
            <person name="Yang J."/>
            <person name="Wegrzyn J.L."/>
            <person name="Swenson N.G."/>
        </authorList>
    </citation>
    <scope>NUCLEOTIDE SEQUENCE</scope>
    <source>
        <strain evidence="2">91603</strain>
    </source>
</reference>
<evidence type="ECO:0000313" key="2">
    <source>
        <dbReference type="EMBL" id="KAI9168860.1"/>
    </source>
</evidence>
<reference evidence="2" key="2">
    <citation type="submission" date="2023-02" db="EMBL/GenBank/DDBJ databases">
        <authorList>
            <person name="Swenson N.G."/>
            <person name="Wegrzyn J.L."/>
            <person name="Mcevoy S.L."/>
        </authorList>
    </citation>
    <scope>NUCLEOTIDE SEQUENCE</scope>
    <source>
        <strain evidence="2">91603</strain>
        <tissue evidence="2">Leaf</tissue>
    </source>
</reference>
<dbReference type="InterPro" id="IPR036875">
    <property type="entry name" value="Znf_CCHC_sf"/>
</dbReference>
<accession>A0AAD5IKH0</accession>
<evidence type="ECO:0008006" key="4">
    <source>
        <dbReference type="Google" id="ProtNLM"/>
    </source>
</evidence>